<comment type="caution">
    <text evidence="1">The sequence shown here is derived from an EMBL/GenBank/DDBJ whole genome shotgun (WGS) entry which is preliminary data.</text>
</comment>
<dbReference type="EMBL" id="QGUI02000090">
    <property type="protein sequence ID" value="MFO7192333.1"/>
    <property type="molecule type" value="Genomic_DNA"/>
</dbReference>
<sequence length="66" mass="7041">MTCTDAALAVVLRQLQWALDSVARDVASLTTVRAEELAMLLEETAALVRVSRGHKIVECATEADAG</sequence>
<name>A0ABD6FEH7_9PSEU</name>
<accession>A0ABD6FEH7</accession>
<dbReference type="Proteomes" id="UP000249324">
    <property type="component" value="Unassembled WGS sequence"/>
</dbReference>
<gene>
    <name evidence="1" type="ORF">DIU77_008835</name>
</gene>
<dbReference type="AlphaFoldDB" id="A0ABD6FEH7"/>
<reference evidence="1 2" key="1">
    <citation type="journal article" date="2021" name="BMC Genomics">
        <title>Genome-resolved metagenome and metatranscriptome analyses of thermophilic composting reveal key bacterial players and their metabolic interactions.</title>
        <authorList>
            <person name="Braga L.P.P."/>
            <person name="Pereira R.V."/>
            <person name="Martins L.F."/>
            <person name="Moura L.M.S."/>
            <person name="Sanchez F.B."/>
            <person name="Patane J.S.L."/>
            <person name="da Silva A.M."/>
            <person name="Setubal J.C."/>
        </authorList>
    </citation>
    <scope>NUCLEOTIDE SEQUENCE [LARGE SCALE GENOMIC DNA]</scope>
    <source>
        <strain evidence="1">ZC4RG45</strain>
    </source>
</reference>
<proteinExistence type="predicted"/>
<evidence type="ECO:0000313" key="2">
    <source>
        <dbReference type="Proteomes" id="UP000249324"/>
    </source>
</evidence>
<protein>
    <submittedName>
        <fullName evidence="1">Uncharacterized protein</fullName>
    </submittedName>
</protein>
<evidence type="ECO:0000313" key="1">
    <source>
        <dbReference type="EMBL" id="MFO7192333.1"/>
    </source>
</evidence>
<organism evidence="1 2">
    <name type="scientific">Thermocrispum agreste</name>
    <dbReference type="NCBI Taxonomy" id="37925"/>
    <lineage>
        <taxon>Bacteria</taxon>
        <taxon>Bacillati</taxon>
        <taxon>Actinomycetota</taxon>
        <taxon>Actinomycetes</taxon>
        <taxon>Pseudonocardiales</taxon>
        <taxon>Pseudonocardiaceae</taxon>
        <taxon>Thermocrispum</taxon>
    </lineage>
</organism>